<dbReference type="PANTHER" id="PTHR10566:SF128">
    <property type="entry name" value="UBIB DOMAIN CONTAINING KINASE"/>
    <property type="match status" value="1"/>
</dbReference>
<dbReference type="Pfam" id="PF03109">
    <property type="entry name" value="ABC1"/>
    <property type="match status" value="1"/>
</dbReference>
<dbReference type="InterPro" id="IPR011009">
    <property type="entry name" value="Kinase-like_dom_sf"/>
</dbReference>
<dbReference type="Proteomes" id="UP001190700">
    <property type="component" value="Unassembled WGS sequence"/>
</dbReference>
<sequence>MASFPLDTAHFRKEDCRGFSSSKPGLRSVGLKTTPQISHLRKAKCKSLGVFSHLVRADALPCKSGSTRFHLLEGHQSARRWTNRKSLKRAKTNQFTRRQAARYEALVTQLKAHTGGDPPPEEVPVVYDAEVIGAYFRRRPGQVAARAIQIAGEVLQLSVIVLPLLRDLLPSSEGRSAAQSAARERVAMEVREVIVRLGPTFIKVGQALGSRPDIVGPEGIRQLQLLLDNVPSFSSDRARALIREDLPSTPQAEALLATISAQPVAAASIGQVYSAEVGGRRVAVKVQRPGIRETVALDFFLARNAGGAATALLGVRSDVVGGIDEFASRLFEEMDYKREADNMEQFKALYGAGGSAKMDDILVPDCRRDLSSSRVITSEWIDGDRLIDSDAVVSAADLPLVNLGIRCTLSQLLQTGFLHADPHAGNLLKCPDGKLAYLDFGIVSTVPSLVQESLICAVIHLLNRDYKALAKDFDGLMLMNADDLEVDFEEFATNLGGAASKVLDFGSTEGGSRVPTLRFDTLVDTLVGLAADFAFVLPPYFLNNVRAIGMLEGLALSADPRFNILDVVVPYVATRMLTDPSPRLNQGLREVAVRPDGCLNWENVRLLLFDALPGRTFAMQVERLKLIWRMLCSPNGPVVLRATFNLAVYTAWQYIRGERPLFRGKGANPDTAFR</sequence>
<proteinExistence type="inferred from homology"/>
<dbReference type="CDD" id="cd05121">
    <property type="entry name" value="ABC1_ADCK3-like"/>
    <property type="match status" value="1"/>
</dbReference>
<comment type="similarity">
    <text evidence="1">Belongs to the protein kinase superfamily. ADCK protein kinase family.</text>
</comment>
<dbReference type="EMBL" id="LGRX02010487">
    <property type="protein sequence ID" value="KAK3270294.1"/>
    <property type="molecule type" value="Genomic_DNA"/>
</dbReference>
<dbReference type="AlphaFoldDB" id="A0AAE0G2E9"/>
<reference evidence="3 4" key="1">
    <citation type="journal article" date="2015" name="Genome Biol. Evol.">
        <title>Comparative Genomics of a Bacterivorous Green Alga Reveals Evolutionary Causalities and Consequences of Phago-Mixotrophic Mode of Nutrition.</title>
        <authorList>
            <person name="Burns J.A."/>
            <person name="Paasch A."/>
            <person name="Narechania A."/>
            <person name="Kim E."/>
        </authorList>
    </citation>
    <scope>NUCLEOTIDE SEQUENCE [LARGE SCALE GENOMIC DNA]</scope>
    <source>
        <strain evidence="3 4">PLY_AMNH</strain>
    </source>
</reference>
<protein>
    <recommendedName>
        <fullName evidence="2">ABC1 atypical kinase-like domain-containing protein</fullName>
    </recommendedName>
</protein>
<evidence type="ECO:0000256" key="1">
    <source>
        <dbReference type="ARBA" id="ARBA00009670"/>
    </source>
</evidence>
<comment type="caution">
    <text evidence="3">The sequence shown here is derived from an EMBL/GenBank/DDBJ whole genome shotgun (WGS) entry which is preliminary data.</text>
</comment>
<dbReference type="InterPro" id="IPR004147">
    <property type="entry name" value="ABC1_dom"/>
</dbReference>
<accession>A0AAE0G2E9</accession>
<name>A0AAE0G2E9_9CHLO</name>
<keyword evidence="4" id="KW-1185">Reference proteome</keyword>
<dbReference type="InterPro" id="IPR050154">
    <property type="entry name" value="UbiB_kinase"/>
</dbReference>
<dbReference type="SUPFAM" id="SSF56112">
    <property type="entry name" value="Protein kinase-like (PK-like)"/>
    <property type="match status" value="1"/>
</dbReference>
<evidence type="ECO:0000259" key="2">
    <source>
        <dbReference type="Pfam" id="PF03109"/>
    </source>
</evidence>
<dbReference type="PANTHER" id="PTHR10566">
    <property type="entry name" value="CHAPERONE-ACTIVITY OF BC1 COMPLEX CABC1 -RELATED"/>
    <property type="match status" value="1"/>
</dbReference>
<gene>
    <name evidence="3" type="ORF">CYMTET_21302</name>
</gene>
<evidence type="ECO:0000313" key="3">
    <source>
        <dbReference type="EMBL" id="KAK3270294.1"/>
    </source>
</evidence>
<evidence type="ECO:0000313" key="4">
    <source>
        <dbReference type="Proteomes" id="UP001190700"/>
    </source>
</evidence>
<feature type="domain" description="ABC1 atypical kinase-like" evidence="2">
    <location>
        <begin position="226"/>
        <end position="471"/>
    </location>
</feature>
<organism evidence="3 4">
    <name type="scientific">Cymbomonas tetramitiformis</name>
    <dbReference type="NCBI Taxonomy" id="36881"/>
    <lineage>
        <taxon>Eukaryota</taxon>
        <taxon>Viridiplantae</taxon>
        <taxon>Chlorophyta</taxon>
        <taxon>Pyramimonadophyceae</taxon>
        <taxon>Pyramimonadales</taxon>
        <taxon>Pyramimonadaceae</taxon>
        <taxon>Cymbomonas</taxon>
    </lineage>
</organism>